<dbReference type="EMBL" id="JAFBMS010000013">
    <property type="protein sequence ID" value="KAG9347286.1"/>
    <property type="molecule type" value="Genomic_DNA"/>
</dbReference>
<feature type="non-terminal residue" evidence="2">
    <location>
        <position position="1"/>
    </location>
</feature>
<comment type="caution">
    <text evidence="2">The sequence shown here is derived from an EMBL/GenBank/DDBJ whole genome shotgun (WGS) entry which is preliminary data.</text>
</comment>
<name>A0A8T2P6K6_9TELE</name>
<evidence type="ECO:0000256" key="1">
    <source>
        <dbReference type="SAM" id="MobiDB-lite"/>
    </source>
</evidence>
<evidence type="ECO:0000313" key="2">
    <source>
        <dbReference type="EMBL" id="KAG9347286.1"/>
    </source>
</evidence>
<sequence>MGFLLTPENCLMEDNLAWGKQGDRGLPCIQCSTHPSRENGEPIRQPPRQQRDIKWENARHIATSITPASGGDVISLPLNALDTPLNIHHPSHTLHQRTDCCSTPCAP</sequence>
<dbReference type="Proteomes" id="UP000824540">
    <property type="component" value="Unassembled WGS sequence"/>
</dbReference>
<accession>A0A8T2P6K6</accession>
<keyword evidence="3" id="KW-1185">Reference proteome</keyword>
<reference evidence="2" key="1">
    <citation type="thesis" date="2021" institute="BYU ScholarsArchive" country="Provo, UT, USA">
        <title>Applications of and Algorithms for Genome Assembly and Genomic Analyses with an Emphasis on Marine Teleosts.</title>
        <authorList>
            <person name="Pickett B.D."/>
        </authorList>
    </citation>
    <scope>NUCLEOTIDE SEQUENCE</scope>
    <source>
        <strain evidence="2">HI-2016</strain>
    </source>
</reference>
<organism evidence="2 3">
    <name type="scientific">Albula glossodonta</name>
    <name type="common">roundjaw bonefish</name>
    <dbReference type="NCBI Taxonomy" id="121402"/>
    <lineage>
        <taxon>Eukaryota</taxon>
        <taxon>Metazoa</taxon>
        <taxon>Chordata</taxon>
        <taxon>Craniata</taxon>
        <taxon>Vertebrata</taxon>
        <taxon>Euteleostomi</taxon>
        <taxon>Actinopterygii</taxon>
        <taxon>Neopterygii</taxon>
        <taxon>Teleostei</taxon>
        <taxon>Albuliformes</taxon>
        <taxon>Albulidae</taxon>
        <taxon>Albula</taxon>
    </lineage>
</organism>
<feature type="region of interest" description="Disordered" evidence="1">
    <location>
        <begin position="29"/>
        <end position="51"/>
    </location>
</feature>
<evidence type="ECO:0000313" key="3">
    <source>
        <dbReference type="Proteomes" id="UP000824540"/>
    </source>
</evidence>
<protein>
    <submittedName>
        <fullName evidence="2">Uncharacterized protein</fullName>
    </submittedName>
</protein>
<proteinExistence type="predicted"/>
<gene>
    <name evidence="2" type="ORF">JZ751_004853</name>
</gene>
<dbReference type="AlphaFoldDB" id="A0A8T2P6K6"/>